<reference evidence="2" key="1">
    <citation type="journal article" date="2024" name="Syst. Appl. Microbiol.">
        <title>First single-strain enrichments of Electrothrix cable bacteria, description of E. aestuarii sp. nov. and E. rattekaaiensis sp. nov., and proposal of a cable bacteria taxonomy following the rules of the SeqCode.</title>
        <authorList>
            <person name="Plum-Jensen L.E."/>
            <person name="Schramm A."/>
            <person name="Marshall I.P.G."/>
        </authorList>
    </citation>
    <scope>NUCLEOTIDE SEQUENCE</scope>
    <source>
        <strain evidence="2">Rat1</strain>
    </source>
</reference>
<dbReference type="SMART" id="SM00746">
    <property type="entry name" value="TRASH"/>
    <property type="match status" value="1"/>
</dbReference>
<proteinExistence type="predicted"/>
<dbReference type="EMBL" id="CP159373">
    <property type="protein sequence ID" value="XCN74474.1"/>
    <property type="molecule type" value="Genomic_DNA"/>
</dbReference>
<dbReference type="InterPro" id="IPR007029">
    <property type="entry name" value="YHS_dom"/>
</dbReference>
<dbReference type="InterPro" id="IPR012348">
    <property type="entry name" value="RNR-like"/>
</dbReference>
<protein>
    <submittedName>
        <fullName evidence="2">YHS domain-containing protein</fullName>
    </submittedName>
</protein>
<dbReference type="AlphaFoldDB" id="A0AAU8LZ78"/>
<gene>
    <name evidence="2" type="ORF">Q3M24_06930</name>
</gene>
<dbReference type="KEGG" id="eaj:Q3M24_06930"/>
<sequence>MSPQRLLLLAFLLWIAWRLVRNLIRDKITKEAKNQLRKEAEQADETTVQDILVEDPVCHTLIPQHQAIRLRQDGKTYYFCSDSCCDQFTGEPGGKE</sequence>
<dbReference type="InterPro" id="IPR011017">
    <property type="entry name" value="TRASH_dom"/>
</dbReference>
<name>A0AAU8LZ78_9BACT</name>
<feature type="domain" description="TRASH" evidence="1">
    <location>
        <begin position="55"/>
        <end position="92"/>
    </location>
</feature>
<dbReference type="InterPro" id="IPR009078">
    <property type="entry name" value="Ferritin-like_SF"/>
</dbReference>
<dbReference type="SUPFAM" id="SSF47240">
    <property type="entry name" value="Ferritin-like"/>
    <property type="match status" value="1"/>
</dbReference>
<dbReference type="Gene3D" id="1.10.620.20">
    <property type="entry name" value="Ribonucleotide Reductase, subunit A"/>
    <property type="match status" value="1"/>
</dbReference>
<reference evidence="2" key="2">
    <citation type="submission" date="2024-06" db="EMBL/GenBank/DDBJ databases">
        <authorList>
            <person name="Plum-Jensen L.E."/>
            <person name="Schramm A."/>
            <person name="Marshall I.P.G."/>
        </authorList>
    </citation>
    <scope>NUCLEOTIDE SEQUENCE</scope>
    <source>
        <strain evidence="2">Rat1</strain>
    </source>
</reference>
<dbReference type="GO" id="GO:0016491">
    <property type="term" value="F:oxidoreductase activity"/>
    <property type="evidence" value="ECO:0007669"/>
    <property type="project" value="InterPro"/>
</dbReference>
<evidence type="ECO:0000313" key="2">
    <source>
        <dbReference type="EMBL" id="XCN74474.1"/>
    </source>
</evidence>
<dbReference type="Pfam" id="PF04945">
    <property type="entry name" value="YHS"/>
    <property type="match status" value="1"/>
</dbReference>
<evidence type="ECO:0000259" key="1">
    <source>
        <dbReference type="SMART" id="SM00746"/>
    </source>
</evidence>
<accession>A0AAU8LZ78</accession>
<organism evidence="2">
    <name type="scientific">Candidatus Electrothrix aestuarii</name>
    <dbReference type="NCBI Taxonomy" id="3062594"/>
    <lineage>
        <taxon>Bacteria</taxon>
        <taxon>Pseudomonadati</taxon>
        <taxon>Thermodesulfobacteriota</taxon>
        <taxon>Desulfobulbia</taxon>
        <taxon>Desulfobulbales</taxon>
        <taxon>Desulfobulbaceae</taxon>
        <taxon>Candidatus Electrothrix</taxon>
    </lineage>
</organism>